<dbReference type="Proteomes" id="UP000663852">
    <property type="component" value="Unassembled WGS sequence"/>
</dbReference>
<dbReference type="OrthoDB" id="282973at2759"/>
<comment type="subcellular location">
    <subcellularLocation>
        <location evidence="1">Secreted</location>
    </subcellularLocation>
</comment>
<keyword evidence="7 13" id="KW-0862">Zinc</keyword>
<evidence type="ECO:0000256" key="11">
    <source>
        <dbReference type="ARBA" id="ARBA00047268"/>
    </source>
</evidence>
<keyword evidence="9" id="KW-0325">Glycoprotein</keyword>
<evidence type="ECO:0000256" key="3">
    <source>
        <dbReference type="ARBA" id="ARBA00022525"/>
    </source>
</evidence>
<proteinExistence type="inferred from homology"/>
<dbReference type="EMBL" id="CAJNOR010003796">
    <property type="protein sequence ID" value="CAF1448402.1"/>
    <property type="molecule type" value="Genomic_DNA"/>
</dbReference>
<dbReference type="Pfam" id="PF00149">
    <property type="entry name" value="Metallophos"/>
    <property type="match status" value="1"/>
</dbReference>
<evidence type="ECO:0000256" key="7">
    <source>
        <dbReference type="ARBA" id="ARBA00022833"/>
    </source>
</evidence>
<comment type="catalytic activity">
    <reaction evidence="11">
        <text>a sphingomyelin + H2O = phosphocholine + an N-acylsphing-4-enine + H(+)</text>
        <dbReference type="Rhea" id="RHEA:19253"/>
        <dbReference type="ChEBI" id="CHEBI:15377"/>
        <dbReference type="ChEBI" id="CHEBI:15378"/>
        <dbReference type="ChEBI" id="CHEBI:17636"/>
        <dbReference type="ChEBI" id="CHEBI:52639"/>
        <dbReference type="ChEBI" id="CHEBI:295975"/>
        <dbReference type="EC" id="3.1.4.12"/>
    </reaction>
    <physiologicalReaction direction="left-to-right" evidence="11">
        <dbReference type="Rhea" id="RHEA:19254"/>
    </physiologicalReaction>
</comment>
<comment type="cofactor">
    <cofactor evidence="13">
        <name>Zn(2+)</name>
        <dbReference type="ChEBI" id="CHEBI:29105"/>
    </cofactor>
    <text evidence="13">Binds 2 Zn(2+) ions per subunit.</text>
</comment>
<dbReference type="PANTHER" id="PTHR10340:SF34">
    <property type="entry name" value="SPHINGOMYELIN PHOSPHODIESTERASE"/>
    <property type="match status" value="1"/>
</dbReference>
<protein>
    <recommendedName>
        <fullName evidence="12">Sphingomyelin phosphodiesterase</fullName>
    </recommendedName>
</protein>
<reference evidence="17" key="1">
    <citation type="submission" date="2021-02" db="EMBL/GenBank/DDBJ databases">
        <authorList>
            <person name="Nowell W R."/>
        </authorList>
    </citation>
    <scope>NUCLEOTIDE SEQUENCE</scope>
</reference>
<evidence type="ECO:0000313" key="20">
    <source>
        <dbReference type="Proteomes" id="UP000663852"/>
    </source>
</evidence>
<dbReference type="PIRSF" id="PIRSF000948">
    <property type="entry name" value="Sphingomy_PDE"/>
    <property type="match status" value="1"/>
</dbReference>
<keyword evidence="5 15" id="KW-0732">Signal</keyword>
<name>A0A813X395_ADIRI</name>
<dbReference type="EMBL" id="CAJNOJ010000024">
    <property type="protein sequence ID" value="CAF0859177.1"/>
    <property type="molecule type" value="Genomic_DNA"/>
</dbReference>
<feature type="chain" id="PRO_5035598205" description="Sphingomyelin phosphodiesterase" evidence="15">
    <location>
        <begin position="24"/>
        <end position="601"/>
    </location>
</feature>
<evidence type="ECO:0000256" key="2">
    <source>
        <dbReference type="ARBA" id="ARBA00008234"/>
    </source>
</evidence>
<feature type="disulfide bond" evidence="14">
    <location>
        <begin position="572"/>
        <end position="576"/>
    </location>
</feature>
<feature type="binding site" evidence="13">
    <location>
        <position position="448"/>
    </location>
    <ligand>
        <name>Zn(2+)</name>
        <dbReference type="ChEBI" id="CHEBI:29105"/>
        <label>1</label>
    </ligand>
</feature>
<dbReference type="GO" id="GO:0016020">
    <property type="term" value="C:membrane"/>
    <property type="evidence" value="ECO:0007669"/>
    <property type="project" value="GOC"/>
</dbReference>
<feature type="binding site" evidence="13">
    <location>
        <position position="267"/>
    </location>
    <ligand>
        <name>Zn(2+)</name>
        <dbReference type="ChEBI" id="CHEBI:29105"/>
        <label>2</label>
    </ligand>
</feature>
<evidence type="ECO:0000313" key="19">
    <source>
        <dbReference type="Proteomes" id="UP000663828"/>
    </source>
</evidence>
<evidence type="ECO:0000256" key="15">
    <source>
        <dbReference type="SAM" id="SignalP"/>
    </source>
</evidence>
<keyword evidence="8 14" id="KW-1015">Disulfide bond</keyword>
<feature type="binding site" evidence="13">
    <location>
        <position position="198"/>
    </location>
    <ligand>
        <name>Zn(2+)</name>
        <dbReference type="ChEBI" id="CHEBI:29105"/>
        <label>1</label>
    </ligand>
</feature>
<accession>A0A813X395</accession>
<dbReference type="GO" id="GO:0005764">
    <property type="term" value="C:lysosome"/>
    <property type="evidence" value="ECO:0007669"/>
    <property type="project" value="TreeGrafter"/>
</dbReference>
<dbReference type="InterPro" id="IPR041805">
    <property type="entry name" value="ASMase/PPN1_MPP"/>
</dbReference>
<feature type="binding site" evidence="13">
    <location>
        <position position="267"/>
    </location>
    <ligand>
        <name>Zn(2+)</name>
        <dbReference type="ChEBI" id="CHEBI:29105"/>
        <label>1</label>
    </ligand>
</feature>
<feature type="binding site" evidence="13">
    <location>
        <position position="196"/>
    </location>
    <ligand>
        <name>Zn(2+)</name>
        <dbReference type="ChEBI" id="CHEBI:29105"/>
        <label>1</label>
    </ligand>
</feature>
<dbReference type="GO" id="GO:0061750">
    <property type="term" value="F:acid sphingomyelin phosphodiesterase activity"/>
    <property type="evidence" value="ECO:0007669"/>
    <property type="project" value="TreeGrafter"/>
</dbReference>
<dbReference type="InterPro" id="IPR004843">
    <property type="entry name" value="Calcineurin-like_PHP"/>
</dbReference>
<evidence type="ECO:0000259" key="16">
    <source>
        <dbReference type="PROSITE" id="PS50015"/>
    </source>
</evidence>
<feature type="binding site" evidence="13">
    <location>
        <position position="307"/>
    </location>
    <ligand>
        <name>Zn(2+)</name>
        <dbReference type="ChEBI" id="CHEBI:29105"/>
        <label>2</label>
    </ligand>
</feature>
<dbReference type="InterPro" id="IPR011001">
    <property type="entry name" value="Saposin-like"/>
</dbReference>
<dbReference type="InterPro" id="IPR008139">
    <property type="entry name" value="SaposinB_dom"/>
</dbReference>
<dbReference type="PANTHER" id="PTHR10340">
    <property type="entry name" value="SPHINGOMYELIN PHOSPHODIESTERASE"/>
    <property type="match status" value="1"/>
</dbReference>
<sequence>MEFIRRLLVVLCVTTCCVSIVSARSILQGSVEVLLNDAPENDESSSLSDSVSGYRHRLEHSTDIQAIRWSLRKLNADELCEFCDLIVPVIRILVEINDTARFEAALLFVCREYKKIAFDVCVGAVDEYKNAVLEIIVKSPLNNKGLCALAFKCDSQFNYPLLNWNVTIPDKLKPTPRPPQPPSPSAPKLTLLHLSDIHVDFAYKPGSIGDCGKPLCCRDGQPGANQTGAGFWGDYRGCDLPYWTAEALLKRIVEVEKDIDFIYYTGDLPPHNVWNQSRSDQLYSINTINQLLVTLFPNKTFYSAVGNHEAAPCNMFPTPSVRSDNITWLYQALADNWIKLGLSPDTRQSILRGAFYTTIVRPGLRLISMNMNYCAEDNFWLFINSTDPLEQLQWMVNWLQYAEDHGERVHIIGHHPPSSCLAAFSWNYYKVVNRYENTIAGQFFGHVHSDEFTVFYDEVDSRRPVSVAYIGPSVTTYSSLNPGYRVFTIDGYYPGTSYWPLNHRTVIMNLTESNIQNKTIFHDEYNARDAYELKNLYPTDWSKFLDRLQNNIDGPMMKLVAQYHRKSHASECNHNCRRALLCRLKSARSEDPHACDSIPPF</sequence>
<dbReference type="GO" id="GO:0005615">
    <property type="term" value="C:extracellular space"/>
    <property type="evidence" value="ECO:0007669"/>
    <property type="project" value="TreeGrafter"/>
</dbReference>
<dbReference type="Proteomes" id="UP000663828">
    <property type="component" value="Unassembled WGS sequence"/>
</dbReference>
<evidence type="ECO:0000256" key="6">
    <source>
        <dbReference type="ARBA" id="ARBA00022801"/>
    </source>
</evidence>
<feature type="domain" description="Saposin B-type" evidence="16">
    <location>
        <begin position="76"/>
        <end position="157"/>
    </location>
</feature>
<dbReference type="CDD" id="cd00842">
    <property type="entry name" value="MPP_ASMase"/>
    <property type="match status" value="1"/>
</dbReference>
<evidence type="ECO:0000256" key="8">
    <source>
        <dbReference type="ARBA" id="ARBA00023157"/>
    </source>
</evidence>
<dbReference type="GO" id="GO:0016798">
    <property type="term" value="F:hydrolase activity, acting on glycosyl bonds"/>
    <property type="evidence" value="ECO:0007669"/>
    <property type="project" value="UniProtKB-KW"/>
</dbReference>
<evidence type="ECO:0000256" key="10">
    <source>
        <dbReference type="ARBA" id="ARBA00023295"/>
    </source>
</evidence>
<keyword evidence="4 13" id="KW-0479">Metal-binding</keyword>
<dbReference type="GO" id="GO:0006685">
    <property type="term" value="P:sphingomyelin catabolic process"/>
    <property type="evidence" value="ECO:0007669"/>
    <property type="project" value="UniProtKB-UniRule"/>
</dbReference>
<dbReference type="SUPFAM" id="SSF56300">
    <property type="entry name" value="Metallo-dependent phosphatases"/>
    <property type="match status" value="1"/>
</dbReference>
<keyword evidence="19" id="KW-1185">Reference proteome</keyword>
<feature type="binding site" evidence="13">
    <location>
        <position position="446"/>
    </location>
    <ligand>
        <name>Zn(2+)</name>
        <dbReference type="ChEBI" id="CHEBI:29105"/>
        <label>2</label>
    </ligand>
</feature>
<feature type="signal peptide" evidence="15">
    <location>
        <begin position="1"/>
        <end position="23"/>
    </location>
</feature>
<evidence type="ECO:0000313" key="18">
    <source>
        <dbReference type="EMBL" id="CAF1448402.1"/>
    </source>
</evidence>
<keyword evidence="6 12" id="KW-0378">Hydrolase</keyword>
<evidence type="ECO:0000313" key="17">
    <source>
        <dbReference type="EMBL" id="CAF0859177.1"/>
    </source>
</evidence>
<evidence type="ECO:0000256" key="1">
    <source>
        <dbReference type="ARBA" id="ARBA00004613"/>
    </source>
</evidence>
<dbReference type="PROSITE" id="PS50015">
    <property type="entry name" value="SAP_B"/>
    <property type="match status" value="1"/>
</dbReference>
<comment type="caution">
    <text evidence="17">The sequence shown here is derived from an EMBL/GenBank/DDBJ whole genome shotgun (WGS) entry which is preliminary data.</text>
</comment>
<evidence type="ECO:0000256" key="13">
    <source>
        <dbReference type="PIRSR" id="PIRSR000948-1"/>
    </source>
</evidence>
<evidence type="ECO:0000256" key="14">
    <source>
        <dbReference type="PIRSR" id="PIRSR000948-2"/>
    </source>
</evidence>
<keyword evidence="10 12" id="KW-0326">Glycosidase</keyword>
<dbReference type="GO" id="GO:0046872">
    <property type="term" value="F:metal ion binding"/>
    <property type="evidence" value="ECO:0007669"/>
    <property type="project" value="UniProtKB-KW"/>
</dbReference>
<feature type="disulfide bond" evidence="14">
    <location>
        <begin position="217"/>
        <end position="238"/>
    </location>
</feature>
<organism evidence="17 20">
    <name type="scientific">Adineta ricciae</name>
    <name type="common">Rotifer</name>
    <dbReference type="NCBI Taxonomy" id="249248"/>
    <lineage>
        <taxon>Eukaryota</taxon>
        <taxon>Metazoa</taxon>
        <taxon>Spiralia</taxon>
        <taxon>Gnathifera</taxon>
        <taxon>Rotifera</taxon>
        <taxon>Eurotatoria</taxon>
        <taxon>Bdelloidea</taxon>
        <taxon>Adinetida</taxon>
        <taxon>Adinetidae</taxon>
        <taxon>Adineta</taxon>
    </lineage>
</organism>
<evidence type="ECO:0000256" key="9">
    <source>
        <dbReference type="ARBA" id="ARBA00023180"/>
    </source>
</evidence>
<gene>
    <name evidence="17" type="ORF">EDS130_LOCUS7717</name>
    <name evidence="18" type="ORF">XAT740_LOCUS36730</name>
</gene>
<dbReference type="InterPro" id="IPR029052">
    <property type="entry name" value="Metallo-depent_PP-like"/>
</dbReference>
<keyword evidence="3" id="KW-0964">Secreted</keyword>
<feature type="disulfide bond" evidence="14">
    <location>
        <begin position="374"/>
        <end position="420"/>
    </location>
</feature>
<feature type="disulfide bond" evidence="14">
    <location>
        <begin position="211"/>
        <end position="216"/>
    </location>
</feature>
<evidence type="ECO:0000256" key="4">
    <source>
        <dbReference type="ARBA" id="ARBA00022723"/>
    </source>
</evidence>
<feature type="binding site" evidence="13">
    <location>
        <position position="414"/>
    </location>
    <ligand>
        <name>Zn(2+)</name>
        <dbReference type="ChEBI" id="CHEBI:29105"/>
        <label>2</label>
    </ligand>
</feature>
<dbReference type="InterPro" id="IPR011160">
    <property type="entry name" value="Sphingomy_PDE"/>
</dbReference>
<feature type="disulfide bond" evidence="14">
    <location>
        <begin position="83"/>
        <end position="147"/>
    </location>
</feature>
<dbReference type="SUPFAM" id="SSF47862">
    <property type="entry name" value="Saposin"/>
    <property type="match status" value="1"/>
</dbReference>
<comment type="similarity">
    <text evidence="2 12">Belongs to the acid sphingomyelinase family.</text>
</comment>
<evidence type="ECO:0000256" key="5">
    <source>
        <dbReference type="ARBA" id="ARBA00022729"/>
    </source>
</evidence>
<feature type="disulfide bond" evidence="14">
    <location>
        <begin position="110"/>
        <end position="121"/>
    </location>
</feature>
<dbReference type="AlphaFoldDB" id="A0A813X395"/>
<evidence type="ECO:0000256" key="12">
    <source>
        <dbReference type="PIRNR" id="PIRNR000948"/>
    </source>
</evidence>
<comment type="function">
    <text evidence="12">Converts sphingomyelin to ceramide.</text>
</comment>
<dbReference type="Gene3D" id="3.60.21.10">
    <property type="match status" value="1"/>
</dbReference>
<dbReference type="GO" id="GO:0046513">
    <property type="term" value="P:ceramide biosynthetic process"/>
    <property type="evidence" value="ECO:0007669"/>
    <property type="project" value="TreeGrafter"/>
</dbReference>